<reference evidence="2" key="2">
    <citation type="submission" date="2025-08" db="UniProtKB">
        <authorList>
            <consortium name="RefSeq"/>
        </authorList>
    </citation>
    <scope>IDENTIFICATION</scope>
    <source>
        <tissue evidence="2">Leaf</tissue>
    </source>
</reference>
<protein>
    <submittedName>
        <fullName evidence="2">Uncharacterized protein LOC104767962</fullName>
    </submittedName>
</protein>
<reference evidence="1" key="1">
    <citation type="journal article" date="2014" name="Nat. Commun.">
        <title>The emerging biofuel crop Camelina sativa retains a highly undifferentiated hexaploid genome structure.</title>
        <authorList>
            <person name="Kagale S."/>
            <person name="Koh C."/>
            <person name="Nixon J."/>
            <person name="Bollina V."/>
            <person name="Clarke W.E."/>
            <person name="Tuteja R."/>
            <person name="Spillane C."/>
            <person name="Robinson S.J."/>
            <person name="Links M.G."/>
            <person name="Clarke C."/>
            <person name="Higgins E.E."/>
            <person name="Huebert T."/>
            <person name="Sharpe A.G."/>
            <person name="Parkin I.A."/>
        </authorList>
    </citation>
    <scope>NUCLEOTIDE SEQUENCE [LARGE SCALE GENOMIC DNA]</scope>
    <source>
        <strain evidence="1">cv. DH55</strain>
    </source>
</reference>
<dbReference type="GeneID" id="104767962"/>
<keyword evidence="1" id="KW-1185">Reference proteome</keyword>
<accession>A0ABM1RBU4</accession>
<sequence length="157" mass="16907">MAVKIMDEELVKQHPDDIHVPNTGTARRAYEFICNNMKEEPCVPDHDIGTASSQKGDCARKMAVKIMDEELVKQHPDDIHVPTTGTASAFIDVGAAERAALEASIVPSSTNGLAARTKRYEIRGLNEPSASETGALTCISYGSLSGERSLVIIPSQI</sequence>
<proteinExistence type="predicted"/>
<name>A0ABM1RBU4_CAMSA</name>
<dbReference type="RefSeq" id="XP_019096482.1">
    <property type="nucleotide sequence ID" value="XM_019240937.1"/>
</dbReference>
<evidence type="ECO:0000313" key="1">
    <source>
        <dbReference type="Proteomes" id="UP000694864"/>
    </source>
</evidence>
<dbReference type="Proteomes" id="UP000694864">
    <property type="component" value="Chromosome 19"/>
</dbReference>
<evidence type="ECO:0000313" key="2">
    <source>
        <dbReference type="RefSeq" id="XP_019096482.1"/>
    </source>
</evidence>
<gene>
    <name evidence="2" type="primary">LOC104767962</name>
</gene>
<organism evidence="1 2">
    <name type="scientific">Camelina sativa</name>
    <name type="common">False flax</name>
    <name type="synonym">Myagrum sativum</name>
    <dbReference type="NCBI Taxonomy" id="90675"/>
    <lineage>
        <taxon>Eukaryota</taxon>
        <taxon>Viridiplantae</taxon>
        <taxon>Streptophyta</taxon>
        <taxon>Embryophyta</taxon>
        <taxon>Tracheophyta</taxon>
        <taxon>Spermatophyta</taxon>
        <taxon>Magnoliopsida</taxon>
        <taxon>eudicotyledons</taxon>
        <taxon>Gunneridae</taxon>
        <taxon>Pentapetalae</taxon>
        <taxon>rosids</taxon>
        <taxon>malvids</taxon>
        <taxon>Brassicales</taxon>
        <taxon>Brassicaceae</taxon>
        <taxon>Camelineae</taxon>
        <taxon>Camelina</taxon>
    </lineage>
</organism>